<dbReference type="GO" id="GO:0031297">
    <property type="term" value="P:replication fork processing"/>
    <property type="evidence" value="ECO:0007669"/>
    <property type="project" value="TreeGrafter"/>
</dbReference>
<feature type="coiled-coil region" evidence="5">
    <location>
        <begin position="141"/>
        <end position="168"/>
    </location>
</feature>
<reference evidence="9" key="4">
    <citation type="submission" date="2025-05" db="UniProtKB">
        <authorList>
            <consortium name="EnsemblFungi"/>
        </authorList>
    </citation>
    <scope>IDENTIFICATION</scope>
    <source>
        <strain evidence="9">isolate 1-1 / race 1 (BBBD)</strain>
    </source>
</reference>
<feature type="coiled-coil region" evidence="5">
    <location>
        <begin position="60"/>
        <end position="115"/>
    </location>
</feature>
<dbReference type="OrthoDB" id="2501326at2759"/>
<dbReference type="GO" id="GO:0008270">
    <property type="term" value="F:zinc ion binding"/>
    <property type="evidence" value="ECO:0007669"/>
    <property type="project" value="UniProtKB-KW"/>
</dbReference>
<dbReference type="InterPro" id="IPR052639">
    <property type="entry name" value="TRAIP_ubiq-protein_ligase"/>
</dbReference>
<dbReference type="Proteomes" id="UP000005240">
    <property type="component" value="Unassembled WGS sequence"/>
</dbReference>
<accession>A0A180GVV0</accession>
<evidence type="ECO:0000313" key="9">
    <source>
        <dbReference type="EnsemblFungi" id="PTTG_02138-t43_1-p1"/>
    </source>
</evidence>
<dbReference type="InterPro" id="IPR027370">
    <property type="entry name" value="Znf-RING_euk"/>
</dbReference>
<proteinExistence type="predicted"/>
<dbReference type="SMART" id="SM00184">
    <property type="entry name" value="RING"/>
    <property type="match status" value="1"/>
</dbReference>
<reference evidence="9 10" key="3">
    <citation type="journal article" date="2017" name="G3 (Bethesda)">
        <title>Comparative analysis highlights variable genome content of wheat rusts and divergence of the mating loci.</title>
        <authorList>
            <person name="Cuomo C.A."/>
            <person name="Bakkeren G."/>
            <person name="Khalil H.B."/>
            <person name="Panwar V."/>
            <person name="Joly D."/>
            <person name="Linning R."/>
            <person name="Sakthikumar S."/>
            <person name="Song X."/>
            <person name="Adiconis X."/>
            <person name="Fan L."/>
            <person name="Goldberg J.M."/>
            <person name="Levin J.Z."/>
            <person name="Young S."/>
            <person name="Zeng Q."/>
            <person name="Anikster Y."/>
            <person name="Bruce M."/>
            <person name="Wang M."/>
            <person name="Yin C."/>
            <person name="McCallum B."/>
            <person name="Szabo L.J."/>
            <person name="Hulbert S."/>
            <person name="Chen X."/>
            <person name="Fellers J.P."/>
        </authorList>
    </citation>
    <scope>NUCLEOTIDE SEQUENCE</scope>
    <source>
        <strain evidence="9">isolate 1-1 / race 1 (BBBD)</strain>
        <strain evidence="10">Isolate 1-1 / race 1 (BBBD)</strain>
    </source>
</reference>
<keyword evidence="10" id="KW-1185">Reference proteome</keyword>
<evidence type="ECO:0000256" key="5">
    <source>
        <dbReference type="SAM" id="Coils"/>
    </source>
</evidence>
<feature type="compositionally biased region" description="Low complexity" evidence="6">
    <location>
        <begin position="328"/>
        <end position="342"/>
    </location>
</feature>
<dbReference type="AlphaFoldDB" id="A0A180GVV0"/>
<dbReference type="Gene3D" id="3.30.40.10">
    <property type="entry name" value="Zinc/RING finger domain, C3HC4 (zinc finger)"/>
    <property type="match status" value="1"/>
</dbReference>
<evidence type="ECO:0000256" key="1">
    <source>
        <dbReference type="ARBA" id="ARBA00022723"/>
    </source>
</evidence>
<evidence type="ECO:0000313" key="8">
    <source>
        <dbReference type="EMBL" id="OAV96113.1"/>
    </source>
</evidence>
<organism evidence="8">
    <name type="scientific">Puccinia triticina (isolate 1-1 / race 1 (BBBD))</name>
    <name type="common">Brown leaf rust fungus</name>
    <dbReference type="NCBI Taxonomy" id="630390"/>
    <lineage>
        <taxon>Eukaryota</taxon>
        <taxon>Fungi</taxon>
        <taxon>Dikarya</taxon>
        <taxon>Basidiomycota</taxon>
        <taxon>Pucciniomycotina</taxon>
        <taxon>Pucciniomycetes</taxon>
        <taxon>Pucciniales</taxon>
        <taxon>Pucciniaceae</taxon>
        <taxon>Puccinia</taxon>
    </lineage>
</organism>
<protein>
    <submittedName>
        <fullName evidence="9">RING-type domain-containing protein</fullName>
    </submittedName>
</protein>
<evidence type="ECO:0000256" key="2">
    <source>
        <dbReference type="ARBA" id="ARBA00022771"/>
    </source>
</evidence>
<dbReference type="InterPro" id="IPR013083">
    <property type="entry name" value="Znf_RING/FYVE/PHD"/>
</dbReference>
<feature type="compositionally biased region" description="Polar residues" evidence="6">
    <location>
        <begin position="381"/>
        <end position="391"/>
    </location>
</feature>
<feature type="region of interest" description="Disordered" evidence="6">
    <location>
        <begin position="263"/>
        <end position="342"/>
    </location>
</feature>
<keyword evidence="1" id="KW-0479">Metal-binding</keyword>
<keyword evidence="2 4" id="KW-0863">Zinc-finger</keyword>
<feature type="domain" description="RING-type" evidence="7">
    <location>
        <begin position="12"/>
        <end position="55"/>
    </location>
</feature>
<sequence>MPSARVIVLPTCSICQDDEGGMDVVATNCGHVFHRGCIRTWDEGQLSRRHSTKCPSYPRLARSREEIASLKRTLQEREATIQQLTREPAALRAERDTLNSTLQASNETRQALEDRLLKCSRDLRIERKERNDERLARCQDEKRVKSELDKVNEKYRILKSEGEQLQEQYLKKVSETEELQSFVSEFAQEKARFQATEAALKAQLQDSHEKFKSLKAANSVYKGKLEEVKKKRNMIEDRAGQSMASSVRRCGKFYPDVSKSTIQLPAGLSPSRPGNTATTHQSGKRAARESAHGQPAESSKRICWTNKTAKDPLPIDLRSSLEPEDSCHPPSSSHRQSSPAADHLAADHDLVLPSLFGNDLSSTAARLPPRNKLPLPFNPLHLNQSSASSPFRFNKTPSKDALLALGPKVRHR</sequence>
<feature type="region of interest" description="Disordered" evidence="6">
    <location>
        <begin position="378"/>
        <end position="399"/>
    </location>
</feature>
<evidence type="ECO:0000256" key="6">
    <source>
        <dbReference type="SAM" id="MobiDB-lite"/>
    </source>
</evidence>
<dbReference type="EnsemblFungi" id="PTTG_02138-t43_1">
    <property type="protein sequence ID" value="PTTG_02138-t43_1-p1"/>
    <property type="gene ID" value="PTTG_02138"/>
</dbReference>
<gene>
    <name evidence="8" type="ORF">PTTG_02138</name>
</gene>
<dbReference type="GO" id="GO:0016567">
    <property type="term" value="P:protein ubiquitination"/>
    <property type="evidence" value="ECO:0007669"/>
    <property type="project" value="TreeGrafter"/>
</dbReference>
<keyword evidence="5" id="KW-0175">Coiled coil</keyword>
<dbReference type="EMBL" id="ADAS02000022">
    <property type="protein sequence ID" value="OAV96113.1"/>
    <property type="molecule type" value="Genomic_DNA"/>
</dbReference>
<evidence type="ECO:0000256" key="3">
    <source>
        <dbReference type="ARBA" id="ARBA00022833"/>
    </source>
</evidence>
<dbReference type="Pfam" id="PF13445">
    <property type="entry name" value="zf-RING_UBOX"/>
    <property type="match status" value="1"/>
</dbReference>
<dbReference type="PANTHER" id="PTHR46569:SF1">
    <property type="entry name" value="E3 UBIQUITIN-PROTEIN LIGASE RFWD3-RELATED"/>
    <property type="match status" value="1"/>
</dbReference>
<dbReference type="SUPFAM" id="SSF57850">
    <property type="entry name" value="RING/U-box"/>
    <property type="match status" value="1"/>
</dbReference>
<dbReference type="GO" id="GO:0090734">
    <property type="term" value="C:site of DNA damage"/>
    <property type="evidence" value="ECO:0007669"/>
    <property type="project" value="TreeGrafter"/>
</dbReference>
<evidence type="ECO:0000313" key="10">
    <source>
        <dbReference type="Proteomes" id="UP000005240"/>
    </source>
</evidence>
<dbReference type="PROSITE" id="PS50089">
    <property type="entry name" value="ZF_RING_2"/>
    <property type="match status" value="1"/>
</dbReference>
<dbReference type="VEuPathDB" id="FungiDB:PTTG_02138"/>
<name>A0A180GVV0_PUCT1</name>
<keyword evidence="3" id="KW-0862">Zinc</keyword>
<evidence type="ECO:0000259" key="7">
    <source>
        <dbReference type="PROSITE" id="PS50089"/>
    </source>
</evidence>
<reference evidence="8" key="2">
    <citation type="submission" date="2016-05" db="EMBL/GenBank/DDBJ databases">
        <title>Comparative analysis highlights variable genome content of wheat rusts and divergence of the mating loci.</title>
        <authorList>
            <person name="Cuomo C.A."/>
            <person name="Bakkeren G."/>
            <person name="Szabo L."/>
            <person name="Khalil H."/>
            <person name="Joly D."/>
            <person name="Goldberg J."/>
            <person name="Young S."/>
            <person name="Zeng Q."/>
            <person name="Fellers J."/>
        </authorList>
    </citation>
    <scope>NUCLEOTIDE SEQUENCE [LARGE SCALE GENOMIC DNA]</scope>
    <source>
        <strain evidence="8">1-1 BBBD Race 1</strain>
    </source>
</reference>
<feature type="compositionally biased region" description="Polar residues" evidence="6">
    <location>
        <begin position="272"/>
        <end position="281"/>
    </location>
</feature>
<dbReference type="GO" id="GO:0005634">
    <property type="term" value="C:nucleus"/>
    <property type="evidence" value="ECO:0007669"/>
    <property type="project" value="TreeGrafter"/>
</dbReference>
<reference evidence="8" key="1">
    <citation type="submission" date="2009-11" db="EMBL/GenBank/DDBJ databases">
        <authorList>
            <consortium name="The Broad Institute Genome Sequencing Platform"/>
            <person name="Ward D."/>
            <person name="Feldgarden M."/>
            <person name="Earl A."/>
            <person name="Young S.K."/>
            <person name="Zeng Q."/>
            <person name="Koehrsen M."/>
            <person name="Alvarado L."/>
            <person name="Berlin A."/>
            <person name="Bochicchio J."/>
            <person name="Borenstein D."/>
            <person name="Chapman S.B."/>
            <person name="Chen Z."/>
            <person name="Engels R."/>
            <person name="Freedman E."/>
            <person name="Gellesch M."/>
            <person name="Goldberg J."/>
            <person name="Griggs A."/>
            <person name="Gujja S."/>
            <person name="Heilman E."/>
            <person name="Heiman D."/>
            <person name="Hepburn T."/>
            <person name="Howarth C."/>
            <person name="Jen D."/>
            <person name="Larson L."/>
            <person name="Lewis B."/>
            <person name="Mehta T."/>
            <person name="Park D."/>
            <person name="Pearson M."/>
            <person name="Roberts A."/>
            <person name="Saif S."/>
            <person name="Shea T."/>
            <person name="Shenoy N."/>
            <person name="Sisk P."/>
            <person name="Stolte C."/>
            <person name="Sykes S."/>
            <person name="Thomson T."/>
            <person name="Walk T."/>
            <person name="White J."/>
            <person name="Yandava C."/>
            <person name="Izard J."/>
            <person name="Baranova O.V."/>
            <person name="Blanton J.M."/>
            <person name="Tanner A.C."/>
            <person name="Dewhirst F.E."/>
            <person name="Haas B."/>
            <person name="Nusbaum C."/>
            <person name="Birren B."/>
        </authorList>
    </citation>
    <scope>NUCLEOTIDE SEQUENCE [LARGE SCALE GENOMIC DNA]</scope>
    <source>
        <strain evidence="8">1-1 BBBD Race 1</strain>
    </source>
</reference>
<dbReference type="InterPro" id="IPR001841">
    <property type="entry name" value="Znf_RING"/>
</dbReference>
<dbReference type="PANTHER" id="PTHR46569">
    <property type="entry name" value="E3 UBIQUITIN-PROTEIN LIGASE TRAIP"/>
    <property type="match status" value="1"/>
</dbReference>
<dbReference type="GO" id="GO:0061630">
    <property type="term" value="F:ubiquitin protein ligase activity"/>
    <property type="evidence" value="ECO:0007669"/>
    <property type="project" value="TreeGrafter"/>
</dbReference>
<evidence type="ECO:0000256" key="4">
    <source>
        <dbReference type="PROSITE-ProRule" id="PRU00175"/>
    </source>
</evidence>